<dbReference type="GeneID" id="25785793"/>
<dbReference type="InterPro" id="IPR011990">
    <property type="entry name" value="TPR-like_helical_dom_sf"/>
</dbReference>
<dbReference type="eggNOG" id="KOG4626">
    <property type="taxonomic scope" value="Eukaryota"/>
</dbReference>
<dbReference type="KEGG" id="tatv:25785793"/>
<dbReference type="EMBL" id="ABDG02000027">
    <property type="protein sequence ID" value="EHK42156.1"/>
    <property type="molecule type" value="Genomic_DNA"/>
</dbReference>
<evidence type="ECO:0000313" key="1">
    <source>
        <dbReference type="EMBL" id="EHK42156.1"/>
    </source>
</evidence>
<evidence type="ECO:0000313" key="2">
    <source>
        <dbReference type="Proteomes" id="UP000005426"/>
    </source>
</evidence>
<dbReference type="STRING" id="452589.G9P5I7"/>
<organism evidence="1 2">
    <name type="scientific">Hypocrea atroviridis (strain ATCC 20476 / IMI 206040)</name>
    <name type="common">Trichoderma atroviride</name>
    <dbReference type="NCBI Taxonomy" id="452589"/>
    <lineage>
        <taxon>Eukaryota</taxon>
        <taxon>Fungi</taxon>
        <taxon>Dikarya</taxon>
        <taxon>Ascomycota</taxon>
        <taxon>Pezizomycotina</taxon>
        <taxon>Sordariomycetes</taxon>
        <taxon>Hypocreomycetidae</taxon>
        <taxon>Hypocreales</taxon>
        <taxon>Hypocreaceae</taxon>
        <taxon>Trichoderma</taxon>
    </lineage>
</organism>
<proteinExistence type="predicted"/>
<dbReference type="OMA" id="ENIALCF"/>
<keyword evidence="2" id="KW-1185">Reference proteome</keyword>
<dbReference type="OrthoDB" id="4898857at2759"/>
<name>G9P5I7_HYPAI</name>
<dbReference type="AlphaFoldDB" id="G9P5I7"/>
<sequence>MSLTDMDTEKFHIDAKVKSFCNGLSEEDIQAFAELREDPINDAQIEFYIYLCFLHFQKSKDIKSLKQAKQRAKKWAAATPAHHPDYNRRRSLLNTVTIWGRQSQAREKDIEAVALEEPGREKPATDIQLERLREKVSRLYEDFKQHGRREDLEEAIETGELAISIAGPYISPFMSLSLAILLSDRFEMTGSMDDLDRAVGIARNAVDAVPHDDAQQAAFLGSLGKVLGVWFEQTGSMDDMDQAISMINKAVDATPCDNPLRWMQLHNLSVLLGLRFDQTGSIDDLNRGFSAASDAVDRILRGHPNYVSCLSNFGDWLCRRSKRAGSKVGSLRAFRLLLDAAHVTPHNHPGRVAHTYNLGNNFGLRFGNNFGVRFGQFEPKRTT</sequence>
<reference evidence="1 2" key="1">
    <citation type="journal article" date="2011" name="Genome Biol.">
        <title>Comparative genome sequence analysis underscores mycoparasitism as the ancestral life style of Trichoderma.</title>
        <authorList>
            <person name="Kubicek C.P."/>
            <person name="Herrera-Estrella A."/>
            <person name="Seidl-Seiboth V."/>
            <person name="Martinez D.A."/>
            <person name="Druzhinina I.S."/>
            <person name="Thon M."/>
            <person name="Zeilinger S."/>
            <person name="Casas-Flores S."/>
            <person name="Horwitz B.A."/>
            <person name="Mukherjee P.K."/>
            <person name="Mukherjee M."/>
            <person name="Kredics L."/>
            <person name="Alcaraz L.D."/>
            <person name="Aerts A."/>
            <person name="Antal Z."/>
            <person name="Atanasova L."/>
            <person name="Cervantes-Badillo M.G."/>
            <person name="Challacombe J."/>
            <person name="Chertkov O."/>
            <person name="McCluskey K."/>
            <person name="Coulpier F."/>
            <person name="Deshpande N."/>
            <person name="von Doehren H."/>
            <person name="Ebbole D.J."/>
            <person name="Esquivel-Naranjo E.U."/>
            <person name="Fekete E."/>
            <person name="Flipphi M."/>
            <person name="Glaser F."/>
            <person name="Gomez-Rodriguez E.Y."/>
            <person name="Gruber S."/>
            <person name="Han C."/>
            <person name="Henrissat B."/>
            <person name="Hermosa R."/>
            <person name="Hernandez-Onate M."/>
            <person name="Karaffa L."/>
            <person name="Kosti I."/>
            <person name="Le Crom S."/>
            <person name="Lindquist E."/>
            <person name="Lucas S."/>
            <person name="Luebeck M."/>
            <person name="Luebeck P.S."/>
            <person name="Margeot A."/>
            <person name="Metz B."/>
            <person name="Misra M."/>
            <person name="Nevalainen H."/>
            <person name="Omann M."/>
            <person name="Packer N."/>
            <person name="Perrone G."/>
            <person name="Uresti-Rivera E.E."/>
            <person name="Salamov A."/>
            <person name="Schmoll M."/>
            <person name="Seiboth B."/>
            <person name="Shapiro H."/>
            <person name="Sukno S."/>
            <person name="Tamayo-Ramos J.A."/>
            <person name="Tisch D."/>
            <person name="Wiest A."/>
            <person name="Wilkinson H.H."/>
            <person name="Zhang M."/>
            <person name="Coutinho P.M."/>
            <person name="Kenerley C.M."/>
            <person name="Monte E."/>
            <person name="Baker S.E."/>
            <person name="Grigoriev I.V."/>
        </authorList>
    </citation>
    <scope>NUCLEOTIDE SEQUENCE [LARGE SCALE GENOMIC DNA]</scope>
    <source>
        <strain evidence="2">ATCC 20476 / IMI 206040</strain>
    </source>
</reference>
<dbReference type="HOGENOM" id="CLU_721722_0_0_1"/>
<dbReference type="SUPFAM" id="SSF48452">
    <property type="entry name" value="TPR-like"/>
    <property type="match status" value="1"/>
</dbReference>
<gene>
    <name evidence="1" type="ORF">TRIATDRAFT_84093</name>
</gene>
<protein>
    <submittedName>
        <fullName evidence="1">Uncharacterized protein</fullName>
    </submittedName>
</protein>
<dbReference type="Gene3D" id="1.25.40.10">
    <property type="entry name" value="Tetratricopeptide repeat domain"/>
    <property type="match status" value="1"/>
</dbReference>
<accession>G9P5I7</accession>
<comment type="caution">
    <text evidence="1">The sequence shown here is derived from an EMBL/GenBank/DDBJ whole genome shotgun (WGS) entry which is preliminary data.</text>
</comment>
<dbReference type="Proteomes" id="UP000005426">
    <property type="component" value="Unassembled WGS sequence"/>
</dbReference>